<keyword evidence="3" id="KW-1185">Reference proteome</keyword>
<organism evidence="2 3">
    <name type="scientific">Fischerella thermalis JSC-11</name>
    <dbReference type="NCBI Taxonomy" id="741277"/>
    <lineage>
        <taxon>Bacteria</taxon>
        <taxon>Bacillati</taxon>
        <taxon>Cyanobacteriota</taxon>
        <taxon>Cyanophyceae</taxon>
        <taxon>Nostocales</taxon>
        <taxon>Hapalosiphonaceae</taxon>
        <taxon>Fischerella</taxon>
    </lineage>
</organism>
<dbReference type="Pfam" id="PF00582">
    <property type="entry name" value="Usp"/>
    <property type="match status" value="1"/>
</dbReference>
<dbReference type="Gene3D" id="3.40.50.620">
    <property type="entry name" value="HUPs"/>
    <property type="match status" value="1"/>
</dbReference>
<dbReference type="SUPFAM" id="SSF52402">
    <property type="entry name" value="Adenine nucleotide alpha hydrolases-like"/>
    <property type="match status" value="1"/>
</dbReference>
<accession>G6FMZ5</accession>
<protein>
    <recommendedName>
        <fullName evidence="1">UspA domain-containing protein</fullName>
    </recommendedName>
</protein>
<dbReference type="Proteomes" id="UP000004344">
    <property type="component" value="Unassembled WGS sequence"/>
</dbReference>
<evidence type="ECO:0000259" key="1">
    <source>
        <dbReference type="Pfam" id="PF00582"/>
    </source>
</evidence>
<reference evidence="2 3" key="1">
    <citation type="submission" date="2011-09" db="EMBL/GenBank/DDBJ databases">
        <title>The draft genome of Fischerella sp. JSC-11.</title>
        <authorList>
            <consortium name="US DOE Joint Genome Institute (JGI-PGF)"/>
            <person name="Lucas S."/>
            <person name="Han J."/>
            <person name="Lapidus A."/>
            <person name="Cheng J.-F."/>
            <person name="Goodwin L."/>
            <person name="Pitluck S."/>
            <person name="Peters L."/>
            <person name="Land M.L."/>
            <person name="Hauser L."/>
            <person name="Sarkisova S."/>
            <person name="Bryant D.A."/>
            <person name="Brown I."/>
            <person name="Woyke T.J."/>
        </authorList>
    </citation>
    <scope>NUCLEOTIDE SEQUENCE [LARGE SCALE GENOMIC DNA]</scope>
    <source>
        <strain evidence="2 3">JSC-11</strain>
    </source>
</reference>
<proteinExistence type="predicted"/>
<evidence type="ECO:0000313" key="2">
    <source>
        <dbReference type="EMBL" id="EHC19425.1"/>
    </source>
</evidence>
<comment type="caution">
    <text evidence="2">The sequence shown here is derived from an EMBL/GenBank/DDBJ whole genome shotgun (WGS) entry which is preliminary data.</text>
</comment>
<feature type="domain" description="UspA" evidence="1">
    <location>
        <begin position="1"/>
        <end position="112"/>
    </location>
</feature>
<name>G6FMZ5_9CYAN</name>
<gene>
    <name evidence="2" type="ORF">FJSC11DRAFT_0242</name>
</gene>
<sequence length="115" mass="12777">MFHKILVALDHSSLSNQVFKQALAKTNNASLMLLHLLSPTAEGYPVPTAPDKYTEELGNLMSLYLHQWEVYHKEGLDFLRSHAVQATSSGISTEYIQGQGSSGKRICELARTCQI</sequence>
<dbReference type="InterPro" id="IPR014729">
    <property type="entry name" value="Rossmann-like_a/b/a_fold"/>
</dbReference>
<dbReference type="AlphaFoldDB" id="G6FMZ5"/>
<dbReference type="CDD" id="cd00293">
    <property type="entry name" value="USP-like"/>
    <property type="match status" value="1"/>
</dbReference>
<dbReference type="InterPro" id="IPR006016">
    <property type="entry name" value="UspA"/>
</dbReference>
<dbReference type="RefSeq" id="WP_009453934.1">
    <property type="nucleotide sequence ID" value="NZ_AGIZ01000001.1"/>
</dbReference>
<evidence type="ECO:0000313" key="3">
    <source>
        <dbReference type="Proteomes" id="UP000004344"/>
    </source>
</evidence>
<dbReference type="EMBL" id="AGIZ01000001">
    <property type="protein sequence ID" value="EHC19425.1"/>
    <property type="molecule type" value="Genomic_DNA"/>
</dbReference>
<dbReference type="PATRIC" id="fig|741277.3.peg.287"/>